<name>A0A161M7R3_TRIIF</name>
<evidence type="ECO:0000313" key="1">
    <source>
        <dbReference type="EMBL" id="JAR98270.1"/>
    </source>
</evidence>
<sequence>KVKKLRREKTYIGKRFYKIMPISEAKYIFYIKILVKSDNDTKALQEQLENPLNYHRWRLLEGTDPSKEGR</sequence>
<dbReference type="AlphaFoldDB" id="A0A161M7R3"/>
<dbReference type="EMBL" id="GEMB01005036">
    <property type="protein sequence ID" value="JAR98270.1"/>
    <property type="molecule type" value="Transcribed_RNA"/>
</dbReference>
<feature type="non-terminal residue" evidence="1">
    <location>
        <position position="1"/>
    </location>
</feature>
<organism evidence="1">
    <name type="scientific">Triatoma infestans</name>
    <name type="common">Assassin bug</name>
    <dbReference type="NCBI Taxonomy" id="30076"/>
    <lineage>
        <taxon>Eukaryota</taxon>
        <taxon>Metazoa</taxon>
        <taxon>Ecdysozoa</taxon>
        <taxon>Arthropoda</taxon>
        <taxon>Hexapoda</taxon>
        <taxon>Insecta</taxon>
        <taxon>Pterygota</taxon>
        <taxon>Neoptera</taxon>
        <taxon>Paraneoptera</taxon>
        <taxon>Hemiptera</taxon>
        <taxon>Heteroptera</taxon>
        <taxon>Panheteroptera</taxon>
        <taxon>Cimicomorpha</taxon>
        <taxon>Reduviidae</taxon>
        <taxon>Triatominae</taxon>
        <taxon>Triatoma</taxon>
    </lineage>
</organism>
<proteinExistence type="predicted"/>
<protein>
    <submittedName>
        <fullName evidence="1">Coiled-coil domain-containing protein 147</fullName>
    </submittedName>
</protein>
<reference evidence="1" key="1">
    <citation type="submission" date="2016-04" db="EMBL/GenBank/DDBJ databases">
        <authorList>
            <person name="Calderon-Fernandez G.M.Sr."/>
        </authorList>
    </citation>
    <scope>NUCLEOTIDE SEQUENCE</scope>
    <source>
        <strain evidence="1">Int1</strain>
        <tissue evidence="1">Integument</tissue>
    </source>
</reference>
<accession>A0A161M7R3</accession>
<reference evidence="1" key="2">
    <citation type="journal article" date="2017" name="J. Med. Entomol.">
        <title>Transcriptome Analysis of the Triatoma infestans (Hemiptera: Reduviidae) Integument.</title>
        <authorList>
            <person name="Calderon-Fernandez G.M."/>
            <person name="Moriconi D.E."/>
            <person name="Dulbecco A.B."/>
            <person name="Juarez M.P."/>
        </authorList>
    </citation>
    <scope>NUCLEOTIDE SEQUENCE</scope>
    <source>
        <strain evidence="1">Int1</strain>
        <tissue evidence="1">Integument</tissue>
    </source>
</reference>